<name>A0A395M4M3_9HYPO</name>
<gene>
    <name evidence="2" type="ORF">FIE12Z_12956</name>
</gene>
<keyword evidence="3" id="KW-1185">Reference proteome</keyword>
<sequence length="296" mass="32663">SAEPEVALITDSFASTMADPLSITASIVGIIAATSQGIELLSNTIQNIRNAPESIKSIQTGIQQLKPLLTKLEFGIKEEPTELILSTEIRDALGTCNRACTEFNVSLTHWTRHSSGEKTSVLDNAKIGIFRQGRIRVLNEQLSTFLKLSRQDDTAKDFGDQMLVQLECRLTKTIDQALRDRNAAIRFEDSIQPLDDAEEKEGLLGEMKRQKAMIDAVRRISEEALKASVSQRTKQKIHDVNSTDNSIALAGMINVKESEAKRDQDISKIYANGRSISIAGVANNIDINSMFANMRS</sequence>
<dbReference type="InterPro" id="IPR031348">
    <property type="entry name" value="PigL_N"/>
</dbReference>
<dbReference type="Pfam" id="PF17111">
    <property type="entry name" value="PigL_N"/>
    <property type="match status" value="1"/>
</dbReference>
<evidence type="ECO:0000313" key="3">
    <source>
        <dbReference type="Proteomes" id="UP000265631"/>
    </source>
</evidence>
<evidence type="ECO:0000259" key="1">
    <source>
        <dbReference type="Pfam" id="PF17111"/>
    </source>
</evidence>
<organism evidence="2 3">
    <name type="scientific">Fusarium flagelliforme</name>
    <dbReference type="NCBI Taxonomy" id="2675880"/>
    <lineage>
        <taxon>Eukaryota</taxon>
        <taxon>Fungi</taxon>
        <taxon>Dikarya</taxon>
        <taxon>Ascomycota</taxon>
        <taxon>Pezizomycotina</taxon>
        <taxon>Sordariomycetes</taxon>
        <taxon>Hypocreomycetidae</taxon>
        <taxon>Hypocreales</taxon>
        <taxon>Nectriaceae</taxon>
        <taxon>Fusarium</taxon>
        <taxon>Fusarium incarnatum-equiseti species complex</taxon>
    </lineage>
</organism>
<feature type="domain" description="Azaphilone pigments biosynthesis cluster protein L N-terminal" evidence="1">
    <location>
        <begin position="18"/>
        <end position="145"/>
    </location>
</feature>
<comment type="caution">
    <text evidence="2">The sequence shown here is derived from an EMBL/GenBank/DDBJ whole genome shotgun (WGS) entry which is preliminary data.</text>
</comment>
<feature type="non-terminal residue" evidence="2">
    <location>
        <position position="1"/>
    </location>
</feature>
<accession>A0A395M4M3</accession>
<reference evidence="2 3" key="1">
    <citation type="journal article" date="2018" name="PLoS Pathog.">
        <title>Evolution of structural diversity of trichothecenes, a family of toxins produced by plant pathogenic and entomopathogenic fungi.</title>
        <authorList>
            <person name="Proctor R.H."/>
            <person name="McCormick S.P."/>
            <person name="Kim H.S."/>
            <person name="Cardoza R.E."/>
            <person name="Stanley A.M."/>
            <person name="Lindo L."/>
            <person name="Kelly A."/>
            <person name="Brown D.W."/>
            <person name="Lee T."/>
            <person name="Vaughan M.M."/>
            <person name="Alexander N.J."/>
            <person name="Busman M."/>
            <person name="Gutierrez S."/>
        </authorList>
    </citation>
    <scope>NUCLEOTIDE SEQUENCE [LARGE SCALE GENOMIC DNA]</scope>
    <source>
        <strain evidence="2 3">NRRL 13405</strain>
    </source>
</reference>
<dbReference type="Proteomes" id="UP000265631">
    <property type="component" value="Unassembled WGS sequence"/>
</dbReference>
<dbReference type="EMBL" id="PXXK01000851">
    <property type="protein sequence ID" value="RFN41462.1"/>
    <property type="molecule type" value="Genomic_DNA"/>
</dbReference>
<proteinExistence type="predicted"/>
<dbReference type="AlphaFoldDB" id="A0A395M4M3"/>
<evidence type="ECO:0000313" key="2">
    <source>
        <dbReference type="EMBL" id="RFN41462.1"/>
    </source>
</evidence>
<protein>
    <submittedName>
        <fullName evidence="2">Nacht and ankyrin domain-containing protein</fullName>
    </submittedName>
</protein>